<keyword evidence="2" id="KW-0121">Carboxypeptidase</keyword>
<keyword evidence="1" id="KW-0732">Signal</keyword>
<dbReference type="InterPro" id="IPR008969">
    <property type="entry name" value="CarboxyPept-like_regulatory"/>
</dbReference>
<feature type="signal peptide" evidence="1">
    <location>
        <begin position="1"/>
        <end position="20"/>
    </location>
</feature>
<feature type="chain" id="PRO_5038615393" evidence="1">
    <location>
        <begin position="21"/>
        <end position="869"/>
    </location>
</feature>
<dbReference type="GO" id="GO:0004180">
    <property type="term" value="F:carboxypeptidase activity"/>
    <property type="evidence" value="ECO:0007669"/>
    <property type="project" value="UniProtKB-KW"/>
</dbReference>
<proteinExistence type="predicted"/>
<keyword evidence="2" id="KW-0378">Hydrolase</keyword>
<organism evidence="2 3">
    <name type="scientific">Candidatus Bacteroides avicola</name>
    <dbReference type="NCBI Taxonomy" id="2838468"/>
    <lineage>
        <taxon>Bacteria</taxon>
        <taxon>Pseudomonadati</taxon>
        <taxon>Bacteroidota</taxon>
        <taxon>Bacteroidia</taxon>
        <taxon>Bacteroidales</taxon>
        <taxon>Bacteroidaceae</taxon>
        <taxon>Bacteroides</taxon>
    </lineage>
</organism>
<evidence type="ECO:0000313" key="2">
    <source>
        <dbReference type="EMBL" id="HJA86877.1"/>
    </source>
</evidence>
<evidence type="ECO:0000313" key="3">
    <source>
        <dbReference type="Proteomes" id="UP000823862"/>
    </source>
</evidence>
<reference evidence="2" key="2">
    <citation type="submission" date="2021-04" db="EMBL/GenBank/DDBJ databases">
        <authorList>
            <person name="Gilroy R."/>
        </authorList>
    </citation>
    <scope>NUCLEOTIDE SEQUENCE</scope>
    <source>
        <strain evidence="2">ChiHjej12B11-9795</strain>
    </source>
</reference>
<name>A0A9D2HZD8_9BACE</name>
<evidence type="ECO:0000256" key="1">
    <source>
        <dbReference type="SAM" id="SignalP"/>
    </source>
</evidence>
<gene>
    <name evidence="2" type="ORF">H9950_11950</name>
</gene>
<dbReference type="EMBL" id="DWZI01000060">
    <property type="protein sequence ID" value="HJA86877.1"/>
    <property type="molecule type" value="Genomic_DNA"/>
</dbReference>
<dbReference type="AlphaFoldDB" id="A0A9D2HZD8"/>
<accession>A0A9D2HZD8</accession>
<reference evidence="2" key="1">
    <citation type="journal article" date="2021" name="PeerJ">
        <title>Extensive microbial diversity within the chicken gut microbiome revealed by metagenomics and culture.</title>
        <authorList>
            <person name="Gilroy R."/>
            <person name="Ravi A."/>
            <person name="Getino M."/>
            <person name="Pursley I."/>
            <person name="Horton D.L."/>
            <person name="Alikhan N.F."/>
            <person name="Baker D."/>
            <person name="Gharbi K."/>
            <person name="Hall N."/>
            <person name="Watson M."/>
            <person name="Adriaenssens E.M."/>
            <person name="Foster-Nyarko E."/>
            <person name="Jarju S."/>
            <person name="Secka A."/>
            <person name="Antonio M."/>
            <person name="Oren A."/>
            <person name="Chaudhuri R.R."/>
            <person name="La Ragione R."/>
            <person name="Hildebrand F."/>
            <person name="Pallen M.J."/>
        </authorList>
    </citation>
    <scope>NUCLEOTIDE SEQUENCE</scope>
    <source>
        <strain evidence="2">ChiHjej12B11-9795</strain>
    </source>
</reference>
<dbReference type="SUPFAM" id="SSF49464">
    <property type="entry name" value="Carboxypeptidase regulatory domain-like"/>
    <property type="match status" value="1"/>
</dbReference>
<sequence length="869" mass="98212">MRCAILVLVLLAAGWCSGLAAQVEGTVRSDKGEPLAGAMVKAVDADGGVLAYAIADGGGHYVLQVEPLPEPLRLVFSCMGYEILERTVDDPAQPMDVRLREKVFELKEVVVRVPPIRALGDTLLYDVASFRSQSDRSIEDVIKRLPGIEVQDNGRIFYNGEAINKFYIENLDLLGGRYAIATRNISADDIASVSVYENHQPVQALKDIRMSDRAALNLTLKRQRTLKPIGYMKAGAGWGGETKWQGELFGMLVSPKNQTLVTAKGNNFGEEYRNETQQLIGSLFDTKTLAYGVFSQMPFGEAQIPQSRYFRNRSVTASVNTLQKLHERLTLTVSADYIREKDSYQNAQVTEYYATGEQPVRVAEDSRSHLDGHEANFSLKMENNASTRYVVNELRFKGRFHTNRYLLSNENFMEQTLRNRDYNASNNFSAVFRKDRRVYEVHSLVSVSSMPSNAMRVVYPVRDSLGVSQWAEGLSFHTQESTAFSWLAGYRSSVGADLSFESFYETFRSEGRHGCSADALSVNDDSGYKLVTSIEPYFQWKGDKLTWRTSVPVRMHDLKYHDAWGGGMYTLHKPYVEFRTTFYFFLPRNVKATLEGGRRYDIGGMEDFVVNPVYVTYRRQNTIGAGVLGVRRSDYVSASVRHRNTVEGLFCSLRGMFSRTVNNRMVTTEVDADQTTTGQVQARHTGYNADVMANVSKNVRALNTTFSLIGSAIFLKRATQRQGHVVDIKNRMYTLRGEVRGYLWADRLSFSLDGEYVRTSQVSDALQSPVAVDDVTAHARLSFFPFKSFEVYAKAYYNNAELFGSGRQVNVFVDGGMRYSVGKFEVECTGHNLTDRQVYAYTRLSNYDLYTYSFALRPLEFLFTVKYNF</sequence>
<dbReference type="SUPFAM" id="SSF56935">
    <property type="entry name" value="Porins"/>
    <property type="match status" value="1"/>
</dbReference>
<dbReference type="Pfam" id="PF13620">
    <property type="entry name" value="CarboxypepD_reg"/>
    <property type="match status" value="1"/>
</dbReference>
<protein>
    <submittedName>
        <fullName evidence="2">Carboxypeptidase-like regulatory domain-containing protein</fullName>
    </submittedName>
</protein>
<keyword evidence="2" id="KW-0645">Protease</keyword>
<dbReference type="Proteomes" id="UP000823862">
    <property type="component" value="Unassembled WGS sequence"/>
</dbReference>
<comment type="caution">
    <text evidence="2">The sequence shown here is derived from an EMBL/GenBank/DDBJ whole genome shotgun (WGS) entry which is preliminary data.</text>
</comment>